<sequence length="191" mass="21151">MSMKRGMEQCRNDEAGETGDPRENLPISAIVRHDSLLQKSGSDPGRGLNPVRFEQYGRLPLVPPPLPPFLVGVPWVEEYRVTGLSLAGELLRILTTRSQPWGVLSFDILFARSNNSLLHSTYPSSSSFSYSSSFLFARETSLRRRSLSLRLQDIMSTALVSYVLGVGNSFSLPPLTPSNPYQPSPHFNTPA</sequence>
<feature type="region of interest" description="Disordered" evidence="1">
    <location>
        <begin position="1"/>
        <end position="24"/>
    </location>
</feature>
<organism evidence="2 3">
    <name type="scientific">Dryococelus australis</name>
    <dbReference type="NCBI Taxonomy" id="614101"/>
    <lineage>
        <taxon>Eukaryota</taxon>
        <taxon>Metazoa</taxon>
        <taxon>Ecdysozoa</taxon>
        <taxon>Arthropoda</taxon>
        <taxon>Hexapoda</taxon>
        <taxon>Insecta</taxon>
        <taxon>Pterygota</taxon>
        <taxon>Neoptera</taxon>
        <taxon>Polyneoptera</taxon>
        <taxon>Phasmatodea</taxon>
        <taxon>Verophasmatodea</taxon>
        <taxon>Anareolatae</taxon>
        <taxon>Phasmatidae</taxon>
        <taxon>Eurycanthinae</taxon>
        <taxon>Dryococelus</taxon>
    </lineage>
</organism>
<evidence type="ECO:0000313" key="3">
    <source>
        <dbReference type="Proteomes" id="UP001159363"/>
    </source>
</evidence>
<evidence type="ECO:0000256" key="1">
    <source>
        <dbReference type="SAM" id="MobiDB-lite"/>
    </source>
</evidence>
<dbReference type="EMBL" id="JARBHB010000003">
    <property type="protein sequence ID" value="KAJ8888744.1"/>
    <property type="molecule type" value="Genomic_DNA"/>
</dbReference>
<feature type="compositionally biased region" description="Basic and acidic residues" evidence="1">
    <location>
        <begin position="1"/>
        <end position="23"/>
    </location>
</feature>
<dbReference type="Proteomes" id="UP001159363">
    <property type="component" value="Chromosome 3"/>
</dbReference>
<reference evidence="2 3" key="1">
    <citation type="submission" date="2023-02" db="EMBL/GenBank/DDBJ databases">
        <title>LHISI_Scaffold_Assembly.</title>
        <authorList>
            <person name="Stuart O.P."/>
            <person name="Cleave R."/>
            <person name="Magrath M.J.L."/>
            <person name="Mikheyev A.S."/>
        </authorList>
    </citation>
    <scope>NUCLEOTIDE SEQUENCE [LARGE SCALE GENOMIC DNA]</scope>
    <source>
        <strain evidence="2">Daus_M_001</strain>
        <tissue evidence="2">Leg muscle</tissue>
    </source>
</reference>
<gene>
    <name evidence="2" type="ORF">PR048_008236</name>
</gene>
<accession>A0ABQ9HXD0</accession>
<name>A0ABQ9HXD0_9NEOP</name>
<keyword evidence="3" id="KW-1185">Reference proteome</keyword>
<evidence type="ECO:0000313" key="2">
    <source>
        <dbReference type="EMBL" id="KAJ8888744.1"/>
    </source>
</evidence>
<proteinExistence type="predicted"/>
<comment type="caution">
    <text evidence="2">The sequence shown here is derived from an EMBL/GenBank/DDBJ whole genome shotgun (WGS) entry which is preliminary data.</text>
</comment>
<protein>
    <submittedName>
        <fullName evidence="2">Uncharacterized protein</fullName>
    </submittedName>
</protein>